<proteinExistence type="predicted"/>
<organism evidence="2 3">
    <name type="scientific">Irregularibacter muris</name>
    <dbReference type="NCBI Taxonomy" id="1796619"/>
    <lineage>
        <taxon>Bacteria</taxon>
        <taxon>Bacillati</taxon>
        <taxon>Bacillota</taxon>
        <taxon>Clostridia</taxon>
        <taxon>Eubacteriales</taxon>
        <taxon>Eubacteriaceae</taxon>
        <taxon>Irregularibacter</taxon>
    </lineage>
</organism>
<accession>A0AAE3KZQ6</accession>
<keyword evidence="3" id="KW-1185">Reference proteome</keyword>
<feature type="transmembrane region" description="Helical" evidence="1">
    <location>
        <begin position="191"/>
        <end position="217"/>
    </location>
</feature>
<dbReference type="PANTHER" id="PTHR40076:SF1">
    <property type="entry name" value="MEMBRANE PROTEIN"/>
    <property type="match status" value="1"/>
</dbReference>
<dbReference type="PANTHER" id="PTHR40076">
    <property type="entry name" value="MEMBRANE PROTEIN-RELATED"/>
    <property type="match status" value="1"/>
</dbReference>
<dbReference type="Proteomes" id="UP001205748">
    <property type="component" value="Unassembled WGS sequence"/>
</dbReference>
<comment type="caution">
    <text evidence="2">The sequence shown here is derived from an EMBL/GenBank/DDBJ whole genome shotgun (WGS) entry which is preliminary data.</text>
</comment>
<feature type="transmembrane region" description="Helical" evidence="1">
    <location>
        <begin position="66"/>
        <end position="96"/>
    </location>
</feature>
<feature type="transmembrane region" description="Helical" evidence="1">
    <location>
        <begin position="133"/>
        <end position="153"/>
    </location>
</feature>
<sequence length="250" mass="29111">MWTRKELKTRAKSALKGSYWKAFIVSLVLSIVNGFSSDHGSGDGIIKYRYENSEMGHYLSNMKEEFFEFFFTSAFAIVIIGAILWIIFRVVLGYLLEIGGRKYFVKAAEDRVNMNHLVYFFRKDYYMNIVGTMFYRDVLLFFWTLLLIIPGIIKSYSYRMVPYILADNPQIGHERAITLSRDMTEGEKFNIFVLNLSFIGWYILGVLALFIGGLFVAPYENATNAELYLELRQRALDRGLCRYEELNVRG</sequence>
<gene>
    <name evidence="2" type="ORF">NSA47_11470</name>
</gene>
<dbReference type="AlphaFoldDB" id="A0AAE3KZQ6"/>
<protein>
    <submittedName>
        <fullName evidence="2">DUF975 family protein</fullName>
    </submittedName>
</protein>
<keyword evidence="1" id="KW-0472">Membrane</keyword>
<dbReference type="InterPro" id="IPR010380">
    <property type="entry name" value="DUF975"/>
</dbReference>
<dbReference type="RefSeq" id="WP_257532119.1">
    <property type="nucleotide sequence ID" value="NZ_JANKAS010000011.1"/>
</dbReference>
<keyword evidence="1" id="KW-0812">Transmembrane</keyword>
<name>A0AAE3KZQ6_9FIRM</name>
<dbReference type="Pfam" id="PF06161">
    <property type="entry name" value="DUF975"/>
    <property type="match status" value="1"/>
</dbReference>
<reference evidence="2" key="1">
    <citation type="submission" date="2022-07" db="EMBL/GenBank/DDBJ databases">
        <title>Enhanced cultured diversity of the mouse gut microbiota enables custom-made synthetic communities.</title>
        <authorList>
            <person name="Afrizal A."/>
        </authorList>
    </citation>
    <scope>NUCLEOTIDE SEQUENCE</scope>
    <source>
        <strain evidence="2">DSM 28593</strain>
    </source>
</reference>
<keyword evidence="1" id="KW-1133">Transmembrane helix</keyword>
<dbReference type="EMBL" id="JANKAS010000011">
    <property type="protein sequence ID" value="MCR1899595.1"/>
    <property type="molecule type" value="Genomic_DNA"/>
</dbReference>
<evidence type="ECO:0000313" key="3">
    <source>
        <dbReference type="Proteomes" id="UP001205748"/>
    </source>
</evidence>
<evidence type="ECO:0000313" key="2">
    <source>
        <dbReference type="EMBL" id="MCR1899595.1"/>
    </source>
</evidence>
<evidence type="ECO:0000256" key="1">
    <source>
        <dbReference type="SAM" id="Phobius"/>
    </source>
</evidence>